<dbReference type="EMBL" id="CAJOBR010002553">
    <property type="protein sequence ID" value="CAF4689492.1"/>
    <property type="molecule type" value="Genomic_DNA"/>
</dbReference>
<gene>
    <name evidence="4" type="ORF">FME351_LOCUS8046</name>
    <name evidence="6" type="ORF">GRG538_LOCUS23204</name>
    <name evidence="8" type="ORF">HFQ381_LOCUS29854</name>
    <name evidence="2" type="ORF">KIK155_LOCUS708</name>
    <name evidence="3" type="ORF">LUA448_LOCUS12491</name>
    <name evidence="10" type="ORF">QYT958_LOCUS17113</name>
    <name evidence="5" type="ORF">TIS948_LOCUS31068</name>
    <name evidence="11" type="ORF">TOA249_LOCUS23575</name>
    <name evidence="9" type="ORF">TSG867_LOCUS27147</name>
    <name evidence="7" type="ORF">UJA718_LOCUS26706</name>
</gene>
<dbReference type="Gene3D" id="1.20.5.1700">
    <property type="match status" value="1"/>
</dbReference>
<dbReference type="EMBL" id="CAJNYU010000776">
    <property type="protein sequence ID" value="CAF3389816.1"/>
    <property type="molecule type" value="Genomic_DNA"/>
</dbReference>
<dbReference type="Proteomes" id="UP000663851">
    <property type="component" value="Unassembled WGS sequence"/>
</dbReference>
<dbReference type="EMBL" id="CAJOBS010002283">
    <property type="protein sequence ID" value="CAF4804452.1"/>
    <property type="molecule type" value="Genomic_DNA"/>
</dbReference>
<feature type="coiled-coil region" evidence="1">
    <location>
        <begin position="42"/>
        <end position="132"/>
    </location>
</feature>
<dbReference type="EMBL" id="CAJNYV010000019">
    <property type="protein sequence ID" value="CAF3323183.1"/>
    <property type="molecule type" value="Genomic_DNA"/>
</dbReference>
<dbReference type="AlphaFoldDB" id="A0A818CY86"/>
<dbReference type="EMBL" id="CAJOBQ010003022">
    <property type="protein sequence ID" value="CAF4590093.1"/>
    <property type="molecule type" value="Genomic_DNA"/>
</dbReference>
<dbReference type="EMBL" id="CAJNYD010001532">
    <property type="protein sequence ID" value="CAF3344748.1"/>
    <property type="molecule type" value="Genomic_DNA"/>
</dbReference>
<evidence type="ECO:0000313" key="2">
    <source>
        <dbReference type="EMBL" id="CAF3323183.1"/>
    </source>
</evidence>
<accession>A0A818CY86</accession>
<evidence type="ECO:0000313" key="10">
    <source>
        <dbReference type="EMBL" id="CAF4689492.1"/>
    </source>
</evidence>
<evidence type="ECO:0000313" key="9">
    <source>
        <dbReference type="EMBL" id="CAF4590093.1"/>
    </source>
</evidence>
<dbReference type="Proteomes" id="UP000663848">
    <property type="component" value="Unassembled WGS sequence"/>
</dbReference>
<dbReference type="EMBL" id="CAJNXB010005668">
    <property type="protein sequence ID" value="CAF3439519.1"/>
    <property type="molecule type" value="Genomic_DNA"/>
</dbReference>
<evidence type="ECO:0000313" key="8">
    <source>
        <dbReference type="EMBL" id="CAF4533157.1"/>
    </source>
</evidence>
<name>A0A818CY86_9BILA</name>
<evidence type="ECO:0000256" key="1">
    <source>
        <dbReference type="SAM" id="Coils"/>
    </source>
</evidence>
<dbReference type="Proteomes" id="UP000663862">
    <property type="component" value="Unassembled WGS sequence"/>
</dbReference>
<evidence type="ECO:0000313" key="12">
    <source>
        <dbReference type="Proteomes" id="UP000663825"/>
    </source>
</evidence>
<organism evidence="5 12">
    <name type="scientific">Rotaria socialis</name>
    <dbReference type="NCBI Taxonomy" id="392032"/>
    <lineage>
        <taxon>Eukaryota</taxon>
        <taxon>Metazoa</taxon>
        <taxon>Spiralia</taxon>
        <taxon>Gnathifera</taxon>
        <taxon>Rotifera</taxon>
        <taxon>Eurotatoria</taxon>
        <taxon>Bdelloidea</taxon>
        <taxon>Philodinida</taxon>
        <taxon>Philodinidae</taxon>
        <taxon>Rotaria</taxon>
    </lineage>
</organism>
<dbReference type="Proteomes" id="UP000663872">
    <property type="component" value="Unassembled WGS sequence"/>
</dbReference>
<dbReference type="Proteomes" id="UP000663869">
    <property type="component" value="Unassembled WGS sequence"/>
</dbReference>
<evidence type="ECO:0000313" key="6">
    <source>
        <dbReference type="EMBL" id="CAF3611610.1"/>
    </source>
</evidence>
<protein>
    <submittedName>
        <fullName evidence="5">Uncharacterized protein</fullName>
    </submittedName>
</protein>
<dbReference type="EMBL" id="CAJOBP010007059">
    <property type="protein sequence ID" value="CAF4506610.1"/>
    <property type="molecule type" value="Genomic_DNA"/>
</dbReference>
<reference evidence="5" key="1">
    <citation type="submission" date="2021-02" db="EMBL/GenBank/DDBJ databases">
        <authorList>
            <person name="Nowell W R."/>
        </authorList>
    </citation>
    <scope>NUCLEOTIDE SEQUENCE</scope>
</reference>
<dbReference type="EMBL" id="CAJNYT010003898">
    <property type="protein sequence ID" value="CAF3611610.1"/>
    <property type="molecule type" value="Genomic_DNA"/>
</dbReference>
<proteinExistence type="predicted"/>
<evidence type="ECO:0000313" key="3">
    <source>
        <dbReference type="EMBL" id="CAF3344748.1"/>
    </source>
</evidence>
<dbReference type="Proteomes" id="UP000663838">
    <property type="component" value="Unassembled WGS sequence"/>
</dbReference>
<evidence type="ECO:0000313" key="7">
    <source>
        <dbReference type="EMBL" id="CAF4506610.1"/>
    </source>
</evidence>
<evidence type="ECO:0000313" key="11">
    <source>
        <dbReference type="EMBL" id="CAF4804452.1"/>
    </source>
</evidence>
<dbReference type="Proteomes" id="UP000663873">
    <property type="component" value="Unassembled WGS sequence"/>
</dbReference>
<sequence>MFKYYKNEFYVFSFKNSFGPQRTSPSLSSTYLRFMDDLRDTNSRLRHEINLLGRTIDRLTDQEQNLRVETIQEQTENLRLAVNNLNLQKAVDDLKSSNFTVQKMYEDMKGKYEDMKGKYEDMNEKYEKLEKKTCKF</sequence>
<comment type="caution">
    <text evidence="5">The sequence shown here is derived from an EMBL/GenBank/DDBJ whole genome shotgun (WGS) entry which is preliminary data.</text>
</comment>
<evidence type="ECO:0000313" key="13">
    <source>
        <dbReference type="Proteomes" id="UP000663873"/>
    </source>
</evidence>
<evidence type="ECO:0000313" key="4">
    <source>
        <dbReference type="EMBL" id="CAF3389816.1"/>
    </source>
</evidence>
<evidence type="ECO:0000313" key="5">
    <source>
        <dbReference type="EMBL" id="CAF3439519.1"/>
    </source>
</evidence>
<dbReference type="Proteomes" id="UP000663833">
    <property type="component" value="Unassembled WGS sequence"/>
</dbReference>
<dbReference type="EMBL" id="CAJOBO010004920">
    <property type="protein sequence ID" value="CAF4533157.1"/>
    <property type="molecule type" value="Genomic_DNA"/>
</dbReference>
<dbReference type="Proteomes" id="UP000663865">
    <property type="component" value="Unassembled WGS sequence"/>
</dbReference>
<keyword evidence="1" id="KW-0175">Coiled coil</keyword>
<dbReference type="Proteomes" id="UP000663825">
    <property type="component" value="Unassembled WGS sequence"/>
</dbReference>
<keyword evidence="13" id="KW-1185">Reference proteome</keyword>